<evidence type="ECO:0000313" key="2">
    <source>
        <dbReference type="EMBL" id="CAG8607270.1"/>
    </source>
</evidence>
<accession>A0A9N9CL87</accession>
<dbReference type="EMBL" id="CAJVPQ010002749">
    <property type="protein sequence ID" value="CAG8607270.1"/>
    <property type="molecule type" value="Genomic_DNA"/>
</dbReference>
<gene>
    <name evidence="2" type="ORF">FCALED_LOCUS8888</name>
</gene>
<evidence type="ECO:0000313" key="3">
    <source>
        <dbReference type="Proteomes" id="UP000789570"/>
    </source>
</evidence>
<name>A0A9N9CL87_9GLOM</name>
<comment type="caution">
    <text evidence="2">The sequence shown here is derived from an EMBL/GenBank/DDBJ whole genome shotgun (WGS) entry which is preliminary data.</text>
</comment>
<organism evidence="2 3">
    <name type="scientific">Funneliformis caledonium</name>
    <dbReference type="NCBI Taxonomy" id="1117310"/>
    <lineage>
        <taxon>Eukaryota</taxon>
        <taxon>Fungi</taxon>
        <taxon>Fungi incertae sedis</taxon>
        <taxon>Mucoromycota</taxon>
        <taxon>Glomeromycotina</taxon>
        <taxon>Glomeromycetes</taxon>
        <taxon>Glomerales</taxon>
        <taxon>Glomeraceae</taxon>
        <taxon>Funneliformis</taxon>
    </lineage>
</organism>
<dbReference type="Proteomes" id="UP000789570">
    <property type="component" value="Unassembled WGS sequence"/>
</dbReference>
<protein>
    <submittedName>
        <fullName evidence="2">15766_t:CDS:1</fullName>
    </submittedName>
</protein>
<dbReference type="AlphaFoldDB" id="A0A9N9CL87"/>
<feature type="region of interest" description="Disordered" evidence="1">
    <location>
        <begin position="1"/>
        <end position="21"/>
    </location>
</feature>
<reference evidence="2" key="1">
    <citation type="submission" date="2021-06" db="EMBL/GenBank/DDBJ databases">
        <authorList>
            <person name="Kallberg Y."/>
            <person name="Tangrot J."/>
            <person name="Rosling A."/>
        </authorList>
    </citation>
    <scope>NUCLEOTIDE SEQUENCE</scope>
    <source>
        <strain evidence="2">UK204</strain>
    </source>
</reference>
<keyword evidence="3" id="KW-1185">Reference proteome</keyword>
<feature type="non-terminal residue" evidence="2">
    <location>
        <position position="1"/>
    </location>
</feature>
<sequence length="42" mass="4852">GMVRKKNKKHNQSRQLATSSLANKMQSKSLILIETELQELIR</sequence>
<evidence type="ECO:0000256" key="1">
    <source>
        <dbReference type="SAM" id="MobiDB-lite"/>
    </source>
</evidence>
<proteinExistence type="predicted"/>
<feature type="compositionally biased region" description="Basic residues" evidence="1">
    <location>
        <begin position="1"/>
        <end position="12"/>
    </location>
</feature>